<dbReference type="PRINTS" id="PR00337">
    <property type="entry name" value="LEUILEVALBP"/>
</dbReference>
<dbReference type="InterPro" id="IPR039570">
    <property type="entry name" value="AmiC_PBP1"/>
</dbReference>
<dbReference type="InterPro" id="IPR000709">
    <property type="entry name" value="Leu_Ile_Val-bd"/>
</dbReference>
<dbReference type="Gene3D" id="3.40.50.2300">
    <property type="match status" value="2"/>
</dbReference>
<dbReference type="GO" id="GO:0033218">
    <property type="term" value="F:amide binding"/>
    <property type="evidence" value="ECO:0007669"/>
    <property type="project" value="InterPro"/>
</dbReference>
<accession>A0AAW9RL13</accession>
<dbReference type="CDD" id="cd06357">
    <property type="entry name" value="PBP1_AmiC"/>
    <property type="match status" value="1"/>
</dbReference>
<dbReference type="PANTHER" id="PTHR47628">
    <property type="match status" value="1"/>
</dbReference>
<dbReference type="AlphaFoldDB" id="A0AAW9RL13"/>
<protein>
    <submittedName>
        <fullName evidence="1">Transporter substrate-binding domain-containing protein</fullName>
    </submittedName>
</protein>
<organism evidence="1 2">
    <name type="scientific">Microbaculum marinum</name>
    <dbReference type="NCBI Taxonomy" id="1764581"/>
    <lineage>
        <taxon>Bacteria</taxon>
        <taxon>Pseudomonadati</taxon>
        <taxon>Pseudomonadota</taxon>
        <taxon>Alphaproteobacteria</taxon>
        <taxon>Hyphomicrobiales</taxon>
        <taxon>Tepidamorphaceae</taxon>
        <taxon>Microbaculum</taxon>
    </lineage>
</organism>
<dbReference type="SUPFAM" id="SSF53822">
    <property type="entry name" value="Periplasmic binding protein-like I"/>
    <property type="match status" value="1"/>
</dbReference>
<dbReference type="EMBL" id="JAZHOF010000001">
    <property type="protein sequence ID" value="MEJ8570069.1"/>
    <property type="molecule type" value="Genomic_DNA"/>
</dbReference>
<dbReference type="RefSeq" id="WP_340327808.1">
    <property type="nucleotide sequence ID" value="NZ_JAZHOF010000001.1"/>
</dbReference>
<name>A0AAW9RL13_9HYPH</name>
<dbReference type="PANTHER" id="PTHR47628:SF1">
    <property type="entry name" value="ALIPHATIC AMIDASE EXPRESSION-REGULATING PROTEIN"/>
    <property type="match status" value="1"/>
</dbReference>
<evidence type="ECO:0000313" key="2">
    <source>
        <dbReference type="Proteomes" id="UP001378188"/>
    </source>
</evidence>
<gene>
    <name evidence="1" type="ORF">V3328_01185</name>
</gene>
<dbReference type="InterPro" id="IPR028082">
    <property type="entry name" value="Peripla_BP_I"/>
</dbReference>
<dbReference type="GO" id="GO:0006865">
    <property type="term" value="P:amino acid transport"/>
    <property type="evidence" value="ECO:0007669"/>
    <property type="project" value="InterPro"/>
</dbReference>
<proteinExistence type="predicted"/>
<sequence>MAVDGVQPAKTGSADGWPVGVLFSQSGVTAAIERTQLNATILAIEEINAAGGILGKPLSPVVYDPQSNPKRFRALAEKLLISDGVRIVFGCYMSSTRKAVLPVVEARDGLLFYPTLYEGFEYSKNCIYTGAAPNQNSVPLARHLLDTYGNRFLFVGSNYIYPYESNRIMSDLIVQSRGKVLDEIYVPLSAQTEHFDRVIREIEKHKPDVIFSTVVGSATAMFYEAYRRAGFDPARMPIASLTTSEAEIAEMSAETAEGHITAAPYFEVLDTPASRGFVAAFKSRFGAESPVTACAEAAYFQVHLAANALAAAGTDRPAALLEPLRGSEFQAPQGTVKIDPDNNHTWLWPRVARVGPDRRFEIIWNPGVRAKPDPYFLTPSLDEWWLAEAVTATR</sequence>
<keyword evidence="2" id="KW-1185">Reference proteome</keyword>
<reference evidence="1 2" key="1">
    <citation type="submission" date="2024-02" db="EMBL/GenBank/DDBJ databases">
        <title>Genome analysis and characterization of Microbaculum marinisediminis sp. nov., isolated from marine sediment.</title>
        <authorList>
            <person name="Du Z.-J."/>
            <person name="Ye Y.-Q."/>
            <person name="Zhang Z.-R."/>
            <person name="Yuan S.-M."/>
            <person name="Zhang X.-Y."/>
        </authorList>
    </citation>
    <scope>NUCLEOTIDE SEQUENCE [LARGE SCALE GENOMIC DNA]</scope>
    <source>
        <strain evidence="1 2">SDUM1044001</strain>
    </source>
</reference>
<dbReference type="Pfam" id="PF13433">
    <property type="entry name" value="Peripla_BP_5"/>
    <property type="match status" value="1"/>
</dbReference>
<evidence type="ECO:0000313" key="1">
    <source>
        <dbReference type="EMBL" id="MEJ8570069.1"/>
    </source>
</evidence>
<comment type="caution">
    <text evidence="1">The sequence shown here is derived from an EMBL/GenBank/DDBJ whole genome shotgun (WGS) entry which is preliminary data.</text>
</comment>
<dbReference type="Proteomes" id="UP001378188">
    <property type="component" value="Unassembled WGS sequence"/>
</dbReference>